<organism evidence="1">
    <name type="scientific">Sesamum calycinum</name>
    <dbReference type="NCBI Taxonomy" id="2727403"/>
    <lineage>
        <taxon>Eukaryota</taxon>
        <taxon>Viridiplantae</taxon>
        <taxon>Streptophyta</taxon>
        <taxon>Embryophyta</taxon>
        <taxon>Tracheophyta</taxon>
        <taxon>Spermatophyta</taxon>
        <taxon>Magnoliopsida</taxon>
        <taxon>eudicotyledons</taxon>
        <taxon>Gunneridae</taxon>
        <taxon>Pentapetalae</taxon>
        <taxon>asterids</taxon>
        <taxon>lamiids</taxon>
        <taxon>Lamiales</taxon>
        <taxon>Pedaliaceae</taxon>
        <taxon>Sesamum</taxon>
    </lineage>
</organism>
<reference evidence="1" key="2">
    <citation type="journal article" date="2024" name="Plant">
        <title>Genomic evolution and insights into agronomic trait innovations of Sesamum species.</title>
        <authorList>
            <person name="Miao H."/>
            <person name="Wang L."/>
            <person name="Qu L."/>
            <person name="Liu H."/>
            <person name="Sun Y."/>
            <person name="Le M."/>
            <person name="Wang Q."/>
            <person name="Wei S."/>
            <person name="Zheng Y."/>
            <person name="Lin W."/>
            <person name="Duan Y."/>
            <person name="Cao H."/>
            <person name="Xiong S."/>
            <person name="Wang X."/>
            <person name="Wei L."/>
            <person name="Li C."/>
            <person name="Ma Q."/>
            <person name="Ju M."/>
            <person name="Zhao R."/>
            <person name="Li G."/>
            <person name="Mu C."/>
            <person name="Tian Q."/>
            <person name="Mei H."/>
            <person name="Zhang T."/>
            <person name="Gao T."/>
            <person name="Zhang H."/>
        </authorList>
    </citation>
    <scope>NUCLEOTIDE SEQUENCE</scope>
    <source>
        <strain evidence="1">KEN8</strain>
    </source>
</reference>
<reference evidence="1" key="1">
    <citation type="submission" date="2020-06" db="EMBL/GenBank/DDBJ databases">
        <authorList>
            <person name="Li T."/>
            <person name="Hu X."/>
            <person name="Zhang T."/>
            <person name="Song X."/>
            <person name="Zhang H."/>
            <person name="Dai N."/>
            <person name="Sheng W."/>
            <person name="Hou X."/>
            <person name="Wei L."/>
        </authorList>
    </citation>
    <scope>NUCLEOTIDE SEQUENCE</scope>
    <source>
        <strain evidence="1">KEN8</strain>
        <tissue evidence="1">Leaf</tissue>
    </source>
</reference>
<evidence type="ECO:0000313" key="1">
    <source>
        <dbReference type="EMBL" id="KAL0307608.1"/>
    </source>
</evidence>
<comment type="caution">
    <text evidence="1">The sequence shown here is derived from an EMBL/GenBank/DDBJ whole genome shotgun (WGS) entry which is preliminary data.</text>
</comment>
<sequence length="451" mass="50569">LPAHLYRKDALFAIANNIGTPLQIAHSTLNQSNLAMARVCVEIDLLKPLLMEINLKICGATIVQKIVYEHIPHYCSLCKHVGHSDAEYYSKGDAPKPPPHRRIFGKKTAERYKLKGKSVAQDDYKALDKMPEKTEVGKCSNAVDHHRYVSEAVFKSQKEIVDSENDDLVAVNDVFNAENDNSVAENDCIRVLENVVELDGNDNDENDMAVGDCNNTYVSEADCGKNYMHEDNVNDENDILDCENIGFIGGIEEKNVGHPAKNENETNENEGEKDVGIMITRPNNIIGDLRRGKRWISADSALKLTQNLKRFGVVIKGIKEDVEEVIKRNRLAVSSAIRFQKCVLLFDPIRQSTSNLLIQESNPARFGLEHWTGRWACRAGLEQLDWAVWFSAAGLGLYGRAGLRNWAAQHCIVADRLGARYGRWAAELGWRWTSFSGLWTALFGLEDLGWA</sequence>
<feature type="non-terminal residue" evidence="1">
    <location>
        <position position="1"/>
    </location>
</feature>
<gene>
    <name evidence="1" type="ORF">Scaly_2977300</name>
</gene>
<dbReference type="AlphaFoldDB" id="A0AAW2KM92"/>
<name>A0AAW2KM92_9LAMI</name>
<accession>A0AAW2KM92</accession>
<protein>
    <submittedName>
        <fullName evidence="1">Uncharacterized protein</fullName>
    </submittedName>
</protein>
<dbReference type="PANTHER" id="PTHR31286:SF179">
    <property type="entry name" value="RNASE H TYPE-1 DOMAIN-CONTAINING PROTEIN"/>
    <property type="match status" value="1"/>
</dbReference>
<dbReference type="PANTHER" id="PTHR31286">
    <property type="entry name" value="GLYCINE-RICH CELL WALL STRUCTURAL PROTEIN 1.8-LIKE"/>
    <property type="match status" value="1"/>
</dbReference>
<dbReference type="EMBL" id="JACGWM010000337">
    <property type="protein sequence ID" value="KAL0307608.1"/>
    <property type="molecule type" value="Genomic_DNA"/>
</dbReference>
<proteinExistence type="predicted"/>
<dbReference type="InterPro" id="IPR040256">
    <property type="entry name" value="At4g02000-like"/>
</dbReference>